<protein>
    <submittedName>
        <fullName evidence="2">Uncharacterized protein</fullName>
    </submittedName>
</protein>
<feature type="compositionally biased region" description="Low complexity" evidence="1">
    <location>
        <begin position="57"/>
        <end position="75"/>
    </location>
</feature>
<evidence type="ECO:0000256" key="1">
    <source>
        <dbReference type="SAM" id="MobiDB-lite"/>
    </source>
</evidence>
<organism evidence="2 3">
    <name type="scientific">Mugilogobius chulae</name>
    <name type="common">yellowstripe goby</name>
    <dbReference type="NCBI Taxonomy" id="88201"/>
    <lineage>
        <taxon>Eukaryota</taxon>
        <taxon>Metazoa</taxon>
        <taxon>Chordata</taxon>
        <taxon>Craniata</taxon>
        <taxon>Vertebrata</taxon>
        <taxon>Euteleostomi</taxon>
        <taxon>Actinopterygii</taxon>
        <taxon>Neopterygii</taxon>
        <taxon>Teleostei</taxon>
        <taxon>Neoteleostei</taxon>
        <taxon>Acanthomorphata</taxon>
        <taxon>Gobiaria</taxon>
        <taxon>Gobiiformes</taxon>
        <taxon>Gobioidei</taxon>
        <taxon>Gobiidae</taxon>
        <taxon>Gobionellinae</taxon>
        <taxon>Mugilogobius</taxon>
    </lineage>
</organism>
<reference evidence="3" key="1">
    <citation type="submission" date="2024-04" db="EMBL/GenBank/DDBJ databases">
        <title>Salinicola lusitanus LLJ914,a marine bacterium isolated from the Okinawa Trough.</title>
        <authorList>
            <person name="Li J."/>
        </authorList>
    </citation>
    <scope>NUCLEOTIDE SEQUENCE [LARGE SCALE GENOMIC DNA]</scope>
</reference>
<comment type="caution">
    <text evidence="2">The sequence shown here is derived from an EMBL/GenBank/DDBJ whole genome shotgun (WGS) entry which is preliminary data.</text>
</comment>
<evidence type="ECO:0000313" key="2">
    <source>
        <dbReference type="EMBL" id="KAK7901660.1"/>
    </source>
</evidence>
<keyword evidence="3" id="KW-1185">Reference proteome</keyword>
<gene>
    <name evidence="2" type="ORF">WMY93_018429</name>
</gene>
<name>A0AAW0NNV8_9GOBI</name>
<evidence type="ECO:0000313" key="3">
    <source>
        <dbReference type="Proteomes" id="UP001460270"/>
    </source>
</evidence>
<proteinExistence type="predicted"/>
<accession>A0AAW0NNV8</accession>
<dbReference type="AlphaFoldDB" id="A0AAW0NNV8"/>
<sequence length="104" mass="11621">MEMVPEAVLWSKLQTWGDRAFSITAPTLWDRDCTDLTTFRKNVPVPSRSRRGRLSVPSRCGGSGLSLSLREGPGLSEREREREILLPARAPRTVHANPTNPPRA</sequence>
<dbReference type="EMBL" id="JBBPFD010000013">
    <property type="protein sequence ID" value="KAK7901660.1"/>
    <property type="molecule type" value="Genomic_DNA"/>
</dbReference>
<dbReference type="Proteomes" id="UP001460270">
    <property type="component" value="Unassembled WGS sequence"/>
</dbReference>
<feature type="region of interest" description="Disordered" evidence="1">
    <location>
        <begin position="43"/>
        <end position="104"/>
    </location>
</feature>